<feature type="transmembrane region" description="Helical" evidence="1">
    <location>
        <begin position="141"/>
        <end position="161"/>
    </location>
</feature>
<accession>A0ABT9IXM5</accession>
<feature type="transmembrane region" description="Helical" evidence="1">
    <location>
        <begin position="168"/>
        <end position="190"/>
    </location>
</feature>
<feature type="transmembrane region" description="Helical" evidence="1">
    <location>
        <begin position="61"/>
        <end position="78"/>
    </location>
</feature>
<feature type="transmembrane region" description="Helical" evidence="1">
    <location>
        <begin position="269"/>
        <end position="293"/>
    </location>
</feature>
<keyword evidence="1" id="KW-0472">Membrane</keyword>
<keyword evidence="1" id="KW-1133">Transmembrane helix</keyword>
<dbReference type="InterPro" id="IPR023264">
    <property type="entry name" value="ABC_transptr_acetoin_YtrC/YtrD"/>
</dbReference>
<dbReference type="PRINTS" id="PR02026">
    <property type="entry name" value="YTRCYTRDABC"/>
</dbReference>
<dbReference type="InterPro" id="IPR053046">
    <property type="entry name" value="ABC-5_transporter"/>
</dbReference>
<proteinExistence type="predicted"/>
<feature type="transmembrane region" description="Helical" evidence="1">
    <location>
        <begin position="99"/>
        <end position="121"/>
    </location>
</feature>
<feature type="transmembrane region" description="Helical" evidence="1">
    <location>
        <begin position="15"/>
        <end position="34"/>
    </location>
</feature>
<dbReference type="Pfam" id="PF12730">
    <property type="entry name" value="ABC2_membrane_4"/>
    <property type="match status" value="1"/>
</dbReference>
<keyword evidence="1" id="KW-0812">Transmembrane</keyword>
<feature type="transmembrane region" description="Helical" evidence="1">
    <location>
        <begin position="202"/>
        <end position="218"/>
    </location>
</feature>
<comment type="caution">
    <text evidence="2">The sequence shown here is derived from an EMBL/GenBank/DDBJ whole genome shotgun (WGS) entry which is preliminary data.</text>
</comment>
<keyword evidence="3" id="KW-1185">Reference proteome</keyword>
<protein>
    <submittedName>
        <fullName evidence="2">ABC transporter permease</fullName>
    </submittedName>
</protein>
<feature type="transmembrane region" description="Helical" evidence="1">
    <location>
        <begin position="300"/>
        <end position="317"/>
    </location>
</feature>
<name>A0ABT9IXM5_9BACL</name>
<reference evidence="2 3" key="1">
    <citation type="submission" date="2023-08" db="EMBL/GenBank/DDBJ databases">
        <authorList>
            <person name="Park J.-S."/>
        </authorList>
    </citation>
    <scope>NUCLEOTIDE SEQUENCE [LARGE SCALE GENOMIC DNA]</scope>
    <source>
        <strain evidence="2 3">2205SS18-9</strain>
    </source>
</reference>
<dbReference type="PANTHER" id="PTHR39177">
    <property type="entry name" value="ABC TRANSPORTER PERMEASE YTRC-RELATED"/>
    <property type="match status" value="1"/>
</dbReference>
<dbReference type="EMBL" id="JAVAMP010000002">
    <property type="protein sequence ID" value="MDP5274121.1"/>
    <property type="molecule type" value="Genomic_DNA"/>
</dbReference>
<dbReference type="Proteomes" id="UP001231941">
    <property type="component" value="Unassembled WGS sequence"/>
</dbReference>
<dbReference type="RefSeq" id="WP_305991411.1">
    <property type="nucleotide sequence ID" value="NZ_JAVAMP010000002.1"/>
</dbReference>
<evidence type="ECO:0000313" key="2">
    <source>
        <dbReference type="EMBL" id="MDP5274121.1"/>
    </source>
</evidence>
<gene>
    <name evidence="2" type="ORF">Q5Y73_08385</name>
</gene>
<dbReference type="PANTHER" id="PTHR39177:SF1">
    <property type="entry name" value="ABC TRANSPORTER PERMEASE YTRC-RELATED"/>
    <property type="match status" value="1"/>
</dbReference>
<feature type="transmembrane region" description="Helical" evidence="1">
    <location>
        <begin position="230"/>
        <end position="249"/>
    </location>
</feature>
<sequence>MRKALLKKDYKQAKLILWSICILFLIGIPIQVIIRLQNLSESVDTFNKDSFYRTVLDFSNQYFVLMIFIVILSGVLIGRERENKTHDFTFSLPFSRKEIFMYKWMIGTVSIVSAFVINYLISQVIIYFSEYQALLNFEYSLIYFIYPLMTFIALYTLSLLLGTITGGFIYQVILTYVFFTFPTWFMRLLLELFEQVSIKMDYDVYLAITIGSYLGTYLKTSRLLYIEHYFLVVPILYTIIFLITGLYLYTKSSVEHNGKFLLFPKLNNLFMFGIVLCSGLVGGYFVGIISPYYSIPTNSFIYFIGFILFGCLSYYLTKKLFNINLNFSRR</sequence>
<evidence type="ECO:0000256" key="1">
    <source>
        <dbReference type="SAM" id="Phobius"/>
    </source>
</evidence>
<evidence type="ECO:0000313" key="3">
    <source>
        <dbReference type="Proteomes" id="UP001231941"/>
    </source>
</evidence>
<organism evidence="2 3">
    <name type="scientific">Chengkuizengella axinellae</name>
    <dbReference type="NCBI Taxonomy" id="3064388"/>
    <lineage>
        <taxon>Bacteria</taxon>
        <taxon>Bacillati</taxon>
        <taxon>Bacillota</taxon>
        <taxon>Bacilli</taxon>
        <taxon>Bacillales</taxon>
        <taxon>Paenibacillaceae</taxon>
        <taxon>Chengkuizengella</taxon>
    </lineage>
</organism>